<evidence type="ECO:0000256" key="5">
    <source>
        <dbReference type="PROSITE-ProRule" id="PRU10141"/>
    </source>
</evidence>
<dbReference type="SMART" id="SM00220">
    <property type="entry name" value="S_TKc"/>
    <property type="match status" value="1"/>
</dbReference>
<dbReference type="Proteomes" id="UP001064632">
    <property type="component" value="Chromosome"/>
</dbReference>
<dbReference type="PROSITE" id="PS00108">
    <property type="entry name" value="PROTEIN_KINASE_ST"/>
    <property type="match status" value="1"/>
</dbReference>
<dbReference type="InterPro" id="IPR011009">
    <property type="entry name" value="Kinase-like_dom_sf"/>
</dbReference>
<feature type="transmembrane region" description="Helical" evidence="6">
    <location>
        <begin position="22"/>
        <end position="47"/>
    </location>
</feature>
<dbReference type="InterPro" id="IPR008271">
    <property type="entry name" value="Ser/Thr_kinase_AS"/>
</dbReference>
<reference evidence="9" key="1">
    <citation type="submission" date="2022-09" db="EMBL/GenBank/DDBJ databases">
        <title>Tahibacter sp. nov., isolated from a fresh water.</title>
        <authorList>
            <person name="Baek J.H."/>
            <person name="Lee J.K."/>
            <person name="Kim J.M."/>
            <person name="Jeon C.O."/>
        </authorList>
    </citation>
    <scope>NUCLEOTIDE SEQUENCE</scope>
    <source>
        <strain evidence="9">W38</strain>
    </source>
</reference>
<gene>
    <name evidence="9" type="ORF">N4264_18155</name>
</gene>
<dbReference type="GO" id="GO:0016301">
    <property type="term" value="F:kinase activity"/>
    <property type="evidence" value="ECO:0007669"/>
    <property type="project" value="UniProtKB-KW"/>
</dbReference>
<evidence type="ECO:0000259" key="7">
    <source>
        <dbReference type="PROSITE" id="PS50011"/>
    </source>
</evidence>
<dbReference type="CDD" id="cd06225">
    <property type="entry name" value="HAMP"/>
    <property type="match status" value="1"/>
</dbReference>
<dbReference type="SMART" id="SM00304">
    <property type="entry name" value="HAMP"/>
    <property type="match status" value="1"/>
</dbReference>
<evidence type="ECO:0000259" key="8">
    <source>
        <dbReference type="PROSITE" id="PS50885"/>
    </source>
</evidence>
<keyword evidence="1" id="KW-0808">Transferase</keyword>
<dbReference type="Pfam" id="PF00672">
    <property type="entry name" value="HAMP"/>
    <property type="match status" value="1"/>
</dbReference>
<dbReference type="PANTHER" id="PTHR43289">
    <property type="entry name" value="MITOGEN-ACTIVATED PROTEIN KINASE KINASE KINASE 20-RELATED"/>
    <property type="match status" value="1"/>
</dbReference>
<dbReference type="RefSeq" id="WP_261693644.1">
    <property type="nucleotide sequence ID" value="NZ_CP104694.1"/>
</dbReference>
<evidence type="ECO:0000313" key="9">
    <source>
        <dbReference type="EMBL" id="UXI66661.1"/>
    </source>
</evidence>
<proteinExistence type="predicted"/>
<dbReference type="Gene3D" id="1.10.510.10">
    <property type="entry name" value="Transferase(Phosphotransferase) domain 1"/>
    <property type="match status" value="1"/>
</dbReference>
<keyword evidence="10" id="KW-1185">Reference proteome</keyword>
<dbReference type="InterPro" id="IPR003660">
    <property type="entry name" value="HAMP_dom"/>
</dbReference>
<feature type="binding site" evidence="5">
    <location>
        <position position="666"/>
    </location>
    <ligand>
        <name>ATP</name>
        <dbReference type="ChEBI" id="CHEBI:30616"/>
    </ligand>
</feature>
<dbReference type="Gene3D" id="3.30.200.20">
    <property type="entry name" value="Phosphorylase Kinase, domain 1"/>
    <property type="match status" value="1"/>
</dbReference>
<dbReference type="CDD" id="cd14014">
    <property type="entry name" value="STKc_PknB_like"/>
    <property type="match status" value="1"/>
</dbReference>
<name>A0ABY6BAV3_9GAMM</name>
<dbReference type="Gene3D" id="6.10.340.10">
    <property type="match status" value="1"/>
</dbReference>
<evidence type="ECO:0000256" key="4">
    <source>
        <dbReference type="ARBA" id="ARBA00022840"/>
    </source>
</evidence>
<dbReference type="PANTHER" id="PTHR43289:SF6">
    <property type="entry name" value="SERINE_THREONINE-PROTEIN KINASE NEKL-3"/>
    <property type="match status" value="1"/>
</dbReference>
<dbReference type="SUPFAM" id="SSF158472">
    <property type="entry name" value="HAMP domain-like"/>
    <property type="match status" value="1"/>
</dbReference>
<evidence type="ECO:0000256" key="1">
    <source>
        <dbReference type="ARBA" id="ARBA00022679"/>
    </source>
</evidence>
<dbReference type="InterPro" id="IPR000719">
    <property type="entry name" value="Prot_kinase_dom"/>
</dbReference>
<evidence type="ECO:0000256" key="2">
    <source>
        <dbReference type="ARBA" id="ARBA00022741"/>
    </source>
</evidence>
<feature type="domain" description="Protein kinase" evidence="7">
    <location>
        <begin position="637"/>
        <end position="898"/>
    </location>
</feature>
<evidence type="ECO:0000256" key="3">
    <source>
        <dbReference type="ARBA" id="ARBA00022777"/>
    </source>
</evidence>
<keyword evidence="4 5" id="KW-0067">ATP-binding</keyword>
<feature type="domain" description="HAMP" evidence="8">
    <location>
        <begin position="335"/>
        <end position="387"/>
    </location>
</feature>
<evidence type="ECO:0000256" key="6">
    <source>
        <dbReference type="SAM" id="Phobius"/>
    </source>
</evidence>
<feature type="transmembrane region" description="Helical" evidence="6">
    <location>
        <begin position="311"/>
        <end position="333"/>
    </location>
</feature>
<accession>A0ABY6BAV3</accession>
<keyword evidence="6" id="KW-1133">Transmembrane helix</keyword>
<protein>
    <submittedName>
        <fullName evidence="9">Protein kinase</fullName>
    </submittedName>
</protein>
<dbReference type="PROSITE" id="PS00107">
    <property type="entry name" value="PROTEIN_KINASE_ATP"/>
    <property type="match status" value="1"/>
</dbReference>
<keyword evidence="6" id="KW-0812">Transmembrane</keyword>
<keyword evidence="6" id="KW-0472">Membrane</keyword>
<dbReference type="PROSITE" id="PS50885">
    <property type="entry name" value="HAMP"/>
    <property type="match status" value="1"/>
</dbReference>
<dbReference type="Pfam" id="PF00069">
    <property type="entry name" value="Pkinase"/>
    <property type="match status" value="1"/>
</dbReference>
<dbReference type="InterPro" id="IPR017441">
    <property type="entry name" value="Protein_kinase_ATP_BS"/>
</dbReference>
<dbReference type="PROSITE" id="PS50011">
    <property type="entry name" value="PROTEIN_KINASE_DOM"/>
    <property type="match status" value="1"/>
</dbReference>
<keyword evidence="3 9" id="KW-0418">Kinase</keyword>
<evidence type="ECO:0000313" key="10">
    <source>
        <dbReference type="Proteomes" id="UP001064632"/>
    </source>
</evidence>
<organism evidence="9 10">
    <name type="scientific">Tahibacter amnicola</name>
    <dbReference type="NCBI Taxonomy" id="2976241"/>
    <lineage>
        <taxon>Bacteria</taxon>
        <taxon>Pseudomonadati</taxon>
        <taxon>Pseudomonadota</taxon>
        <taxon>Gammaproteobacteria</taxon>
        <taxon>Lysobacterales</taxon>
        <taxon>Rhodanobacteraceae</taxon>
        <taxon>Tahibacter</taxon>
    </lineage>
</organism>
<sequence>MAEAAMAVTDLPRRQRGFALPLALRFFLATALLIVLAVGAAVVVTYVQGQGVAKQAVEKALTTSAAVQREFEQRRLEQLELSLRVFASDASFVKYIADATSASTLPGLGGDAGPDTTSMRDLLGDRQKEFGFDLGILLDGKGEVLARTDQNEAFRESLAEDALVAPALQETRPFSGYWRFNNKLYQGAIVPLAQDENVVGFLLLAAAIDDSLARKVAQVSGAEIAFWIPVDKKPTLVASSLESAAAAQLKDVIANSPERLKPMTEGGVALHLGDQEWVAKSAATAAPGEAALGNVVVLASADQIIASYRSILNSVLAAGLASLLAALLLSYVISKGILRPVSAMASAAEAAAAGNFQTRIGIEGKDELARLARAFDSLLSDLREKSDMEGYVGNLARFLPEPGQEGGGAVVELRTRPMAVLQPPHREMHALLGLEFRELLTLPPATAPEAVLSMQQRIQSRLEAMAAVTSGICRPLVGARWLLAFSGQARLVDALRVFREILSEGEFKPAAALADGAMVLASEEHGKQLIGPAQVQIDRLLCDAAPGQLLAGKNAGESVKGALGPDSVAVATGNFSGKPFYAVNNEVLGRLPEPDIGEGATLQRSAVRGASAPRATTPVVSRDTGELAAGTTLGGRYRVLSVLGAGGMGVVYKAHDLELDDVVALKMLKPGALLDAEQLDRLKSEIKLARRITHPNVLRTFDFGEVNGMPYISMEYVRGMTLRFLLREAKRVPYSAGLRIARQLAAGLAAAHEVGVLHRDIKPENLILEANGNAKLMDFGIARPARRAQPGHTQPGTFLGTPNYCAPEQLAGEEVDERADIYSCGVLMTEMFCGALPFSGSNTMEIYMAQMQQEPARPSALWPEVRPELEAVILRCLKRNVAERPRSAADLAAALAQLRA</sequence>
<keyword evidence="2 5" id="KW-0547">Nucleotide-binding</keyword>
<dbReference type="SUPFAM" id="SSF56112">
    <property type="entry name" value="Protein kinase-like (PK-like)"/>
    <property type="match status" value="1"/>
</dbReference>
<dbReference type="EMBL" id="CP104694">
    <property type="protein sequence ID" value="UXI66661.1"/>
    <property type="molecule type" value="Genomic_DNA"/>
</dbReference>